<evidence type="ECO:0000256" key="7">
    <source>
        <dbReference type="ARBA" id="ARBA00023014"/>
    </source>
</evidence>
<dbReference type="PANTHER" id="PTHR10359:SF18">
    <property type="entry name" value="ENDONUCLEASE III"/>
    <property type="match status" value="1"/>
</dbReference>
<comment type="similarity">
    <text evidence="1 12">Belongs to the Nth/MutY family.</text>
</comment>
<evidence type="ECO:0000256" key="10">
    <source>
        <dbReference type="ARBA" id="ARBA00023239"/>
    </source>
</evidence>
<dbReference type="GO" id="GO:0051539">
    <property type="term" value="F:4 iron, 4 sulfur cluster binding"/>
    <property type="evidence" value="ECO:0007669"/>
    <property type="project" value="UniProtKB-UniRule"/>
</dbReference>
<feature type="compositionally biased region" description="Basic and acidic residues" evidence="13">
    <location>
        <begin position="1"/>
        <end position="12"/>
    </location>
</feature>
<dbReference type="GO" id="GO:0140078">
    <property type="term" value="F:class I DNA-(apurinic or apyrimidinic site) endonuclease activity"/>
    <property type="evidence" value="ECO:0007669"/>
    <property type="project" value="UniProtKB-EC"/>
</dbReference>
<dbReference type="NCBIfam" id="TIGR01083">
    <property type="entry name" value="nth"/>
    <property type="match status" value="1"/>
</dbReference>
<feature type="binding site" evidence="12">
    <location>
        <position position="234"/>
    </location>
    <ligand>
        <name>[4Fe-4S] cluster</name>
        <dbReference type="ChEBI" id="CHEBI:49883"/>
    </ligand>
</feature>
<dbReference type="PROSITE" id="PS01155">
    <property type="entry name" value="ENDONUCLEASE_III_2"/>
    <property type="match status" value="1"/>
</dbReference>
<keyword evidence="10 12" id="KW-0456">Lyase</keyword>
<evidence type="ECO:0000256" key="3">
    <source>
        <dbReference type="ARBA" id="ARBA00022723"/>
    </source>
</evidence>
<dbReference type="SMART" id="SM00478">
    <property type="entry name" value="ENDO3c"/>
    <property type="match status" value="1"/>
</dbReference>
<feature type="binding site" evidence="12">
    <location>
        <position position="244"/>
    </location>
    <ligand>
        <name>[4Fe-4S] cluster</name>
        <dbReference type="ChEBI" id="CHEBI:49883"/>
    </ligand>
</feature>
<keyword evidence="4 12" id="KW-0227">DNA damage</keyword>
<keyword evidence="7 12" id="KW-0411">Iron-sulfur</keyword>
<dbReference type="Pfam" id="PF10576">
    <property type="entry name" value="EndIII_4Fe-2S"/>
    <property type="match status" value="1"/>
</dbReference>
<evidence type="ECO:0000313" key="15">
    <source>
        <dbReference type="EMBL" id="SMC84384.1"/>
    </source>
</evidence>
<evidence type="ECO:0000256" key="11">
    <source>
        <dbReference type="ARBA" id="ARBA00023295"/>
    </source>
</evidence>
<dbReference type="InterPro" id="IPR023170">
    <property type="entry name" value="HhH_base_excis_C"/>
</dbReference>
<keyword evidence="16" id="KW-1185">Reference proteome</keyword>
<keyword evidence="5 12" id="KW-0378">Hydrolase</keyword>
<accession>A0A1W2CHF2</accession>
<evidence type="ECO:0000256" key="6">
    <source>
        <dbReference type="ARBA" id="ARBA00023004"/>
    </source>
</evidence>
<dbReference type="InterPro" id="IPR003265">
    <property type="entry name" value="HhH-GPD_domain"/>
</dbReference>
<comment type="catalytic activity">
    <reaction evidence="12">
        <text>2'-deoxyribonucleotide-(2'-deoxyribose 5'-phosphate)-2'-deoxyribonucleotide-DNA = a 3'-end 2'-deoxyribonucleotide-(2,3-dehydro-2,3-deoxyribose 5'-phosphate)-DNA + a 5'-end 5'-phospho-2'-deoxyribonucleoside-DNA + H(+)</text>
        <dbReference type="Rhea" id="RHEA:66592"/>
        <dbReference type="Rhea" id="RHEA-COMP:13180"/>
        <dbReference type="Rhea" id="RHEA-COMP:16897"/>
        <dbReference type="Rhea" id="RHEA-COMP:17067"/>
        <dbReference type="ChEBI" id="CHEBI:15378"/>
        <dbReference type="ChEBI" id="CHEBI:136412"/>
        <dbReference type="ChEBI" id="CHEBI:157695"/>
        <dbReference type="ChEBI" id="CHEBI:167181"/>
        <dbReference type="EC" id="4.2.99.18"/>
    </reaction>
</comment>
<evidence type="ECO:0000256" key="8">
    <source>
        <dbReference type="ARBA" id="ARBA00023125"/>
    </source>
</evidence>
<dbReference type="InterPro" id="IPR000445">
    <property type="entry name" value="HhH_motif"/>
</dbReference>
<dbReference type="EC" id="4.2.99.18" evidence="12"/>
<evidence type="ECO:0000256" key="4">
    <source>
        <dbReference type="ARBA" id="ARBA00022763"/>
    </source>
</evidence>
<dbReference type="GO" id="GO:0019104">
    <property type="term" value="F:DNA N-glycosylase activity"/>
    <property type="evidence" value="ECO:0007669"/>
    <property type="project" value="UniProtKB-UniRule"/>
</dbReference>
<dbReference type="RefSeq" id="WP_084410424.1">
    <property type="nucleotide sequence ID" value="NZ_FWXR01000010.1"/>
</dbReference>
<protein>
    <recommendedName>
        <fullName evidence="12">Endonuclease III</fullName>
        <ecNumber evidence="12">4.2.99.18</ecNumber>
    </recommendedName>
    <alternativeName>
        <fullName evidence="12">DNA-(apurinic or apyrimidinic site) lyase</fullName>
    </alternativeName>
</protein>
<keyword evidence="6 12" id="KW-0408">Iron</keyword>
<dbReference type="Gene3D" id="1.10.1670.10">
    <property type="entry name" value="Helix-hairpin-Helix base-excision DNA repair enzymes (C-terminal)"/>
    <property type="match status" value="1"/>
</dbReference>
<keyword evidence="11 12" id="KW-0326">Glycosidase</keyword>
<feature type="region of interest" description="Disordered" evidence="13">
    <location>
        <begin position="1"/>
        <end position="47"/>
    </location>
</feature>
<dbReference type="SMART" id="SM00525">
    <property type="entry name" value="FES"/>
    <property type="match status" value="1"/>
</dbReference>
<dbReference type="Pfam" id="PF00633">
    <property type="entry name" value="HHH"/>
    <property type="match status" value="1"/>
</dbReference>
<evidence type="ECO:0000259" key="14">
    <source>
        <dbReference type="SMART" id="SM00478"/>
    </source>
</evidence>
<dbReference type="GO" id="GO:0003677">
    <property type="term" value="F:DNA binding"/>
    <property type="evidence" value="ECO:0007669"/>
    <property type="project" value="UniProtKB-UniRule"/>
</dbReference>
<dbReference type="SUPFAM" id="SSF48150">
    <property type="entry name" value="DNA-glycosylase"/>
    <property type="match status" value="1"/>
</dbReference>
<dbReference type="Gene3D" id="1.10.340.30">
    <property type="entry name" value="Hypothetical protein, domain 2"/>
    <property type="match status" value="1"/>
</dbReference>
<evidence type="ECO:0000256" key="12">
    <source>
        <dbReference type="HAMAP-Rule" id="MF_00942"/>
    </source>
</evidence>
<dbReference type="EMBL" id="FWXR01000010">
    <property type="protein sequence ID" value="SMC84384.1"/>
    <property type="molecule type" value="Genomic_DNA"/>
</dbReference>
<dbReference type="AlphaFoldDB" id="A0A1W2CHF2"/>
<dbReference type="FunFam" id="1.10.1670.10:FF:000001">
    <property type="entry name" value="Endonuclease III"/>
    <property type="match status" value="1"/>
</dbReference>
<dbReference type="Pfam" id="PF00730">
    <property type="entry name" value="HhH-GPD"/>
    <property type="match status" value="1"/>
</dbReference>
<keyword evidence="9 12" id="KW-0234">DNA repair</keyword>
<name>A0A1W2CHF2_9HYPH</name>
<evidence type="ECO:0000313" key="16">
    <source>
        <dbReference type="Proteomes" id="UP000192656"/>
    </source>
</evidence>
<sequence length="276" mass="29687">MAEKIGSKDGAVKARKSPRAASAKTSGSKTTAPKGRGKAAKAEPKIPYRPDEVAEIFRRFSVQRPEPESELEHSNPFTLLVAVVLSAQATDAGVNKATRGLFASADTPEAMAALGEDAIRDHIKTIGLYRNKAKNVLALSEALIARHGGEVPRDRAALEALPGVGRKTANVVLNVAFGEETLAVDTHIFRIGNRLKLAPGKTPDEVEARLLPIVPQPYRRHAHHWLILHGRYVCKARKPDCGACVIADLCHADEKTNAVPAELIELPARLPQPPAS</sequence>
<dbReference type="InterPro" id="IPR004036">
    <property type="entry name" value="Endonuclease-III-like_CS2"/>
</dbReference>
<organism evidence="15 16">
    <name type="scientific">Fulvimarina manganoxydans</name>
    <dbReference type="NCBI Taxonomy" id="937218"/>
    <lineage>
        <taxon>Bacteria</taxon>
        <taxon>Pseudomonadati</taxon>
        <taxon>Pseudomonadota</taxon>
        <taxon>Alphaproteobacteria</taxon>
        <taxon>Hyphomicrobiales</taxon>
        <taxon>Aurantimonadaceae</taxon>
        <taxon>Fulvimarina</taxon>
    </lineage>
</organism>
<keyword evidence="2 12" id="KW-0004">4Fe-4S</keyword>
<dbReference type="OrthoDB" id="9800977at2"/>
<dbReference type="InterPro" id="IPR003651">
    <property type="entry name" value="Endonuclease3_FeS-loop_motif"/>
</dbReference>
<evidence type="ECO:0000256" key="9">
    <source>
        <dbReference type="ARBA" id="ARBA00023204"/>
    </source>
</evidence>
<feature type="domain" description="HhH-GPD" evidence="14">
    <location>
        <begin position="85"/>
        <end position="232"/>
    </location>
</feature>
<dbReference type="HAMAP" id="MF_00942">
    <property type="entry name" value="Nth"/>
    <property type="match status" value="1"/>
</dbReference>
<dbReference type="InterPro" id="IPR005759">
    <property type="entry name" value="Nth"/>
</dbReference>
<evidence type="ECO:0000256" key="5">
    <source>
        <dbReference type="ARBA" id="ARBA00022801"/>
    </source>
</evidence>
<feature type="binding site" evidence="12">
    <location>
        <position position="241"/>
    </location>
    <ligand>
        <name>[4Fe-4S] cluster</name>
        <dbReference type="ChEBI" id="CHEBI:49883"/>
    </ligand>
</feature>
<keyword evidence="8 12" id="KW-0238">DNA-binding</keyword>
<evidence type="ECO:0000256" key="1">
    <source>
        <dbReference type="ARBA" id="ARBA00008343"/>
    </source>
</evidence>
<gene>
    <name evidence="12" type="primary">nth</name>
    <name evidence="15" type="ORF">SAMN06297251_11035</name>
</gene>
<feature type="binding site" evidence="12">
    <location>
        <position position="250"/>
    </location>
    <ligand>
        <name>[4Fe-4S] cluster</name>
        <dbReference type="ChEBI" id="CHEBI:49883"/>
    </ligand>
</feature>
<dbReference type="STRING" id="937218.SAMN06297251_11035"/>
<dbReference type="InterPro" id="IPR011257">
    <property type="entry name" value="DNA_glycosylase"/>
</dbReference>
<keyword evidence="15" id="KW-0540">Nuclease</keyword>
<dbReference type="FunFam" id="1.10.340.30:FF:000001">
    <property type="entry name" value="Endonuclease III"/>
    <property type="match status" value="1"/>
</dbReference>
<evidence type="ECO:0000256" key="13">
    <source>
        <dbReference type="SAM" id="MobiDB-lite"/>
    </source>
</evidence>
<dbReference type="GO" id="GO:0046872">
    <property type="term" value="F:metal ion binding"/>
    <property type="evidence" value="ECO:0007669"/>
    <property type="project" value="UniProtKB-KW"/>
</dbReference>
<dbReference type="PANTHER" id="PTHR10359">
    <property type="entry name" value="A/G-SPECIFIC ADENINE GLYCOSYLASE/ENDONUCLEASE III"/>
    <property type="match status" value="1"/>
</dbReference>
<dbReference type="CDD" id="cd00056">
    <property type="entry name" value="ENDO3c"/>
    <property type="match status" value="1"/>
</dbReference>
<keyword evidence="15" id="KW-0255">Endonuclease</keyword>
<keyword evidence="3 12" id="KW-0479">Metal-binding</keyword>
<proteinExistence type="inferred from homology"/>
<comment type="function">
    <text evidence="12">DNA repair enzyme that has both DNA N-glycosylase activity and AP-lyase activity. The DNA N-glycosylase activity releases various damaged pyrimidines from DNA by cleaving the N-glycosidic bond, leaving an AP (apurinic/apyrimidinic) site. The AP-lyase activity cleaves the phosphodiester bond 3' to the AP site by a beta-elimination, leaving a 3'-terminal unsaturated sugar and a product with a terminal 5'-phosphate.</text>
</comment>
<dbReference type="GO" id="GO:0006285">
    <property type="term" value="P:base-excision repair, AP site formation"/>
    <property type="evidence" value="ECO:0007669"/>
    <property type="project" value="TreeGrafter"/>
</dbReference>
<comment type="cofactor">
    <cofactor evidence="12">
        <name>[4Fe-4S] cluster</name>
        <dbReference type="ChEBI" id="CHEBI:49883"/>
    </cofactor>
    <text evidence="12">Binds 1 [4Fe-4S] cluster.</text>
</comment>
<dbReference type="Proteomes" id="UP000192656">
    <property type="component" value="Unassembled WGS sequence"/>
</dbReference>
<reference evidence="15 16" key="1">
    <citation type="submission" date="2017-04" db="EMBL/GenBank/DDBJ databases">
        <authorList>
            <person name="Afonso C.L."/>
            <person name="Miller P.J."/>
            <person name="Scott M.A."/>
            <person name="Spackman E."/>
            <person name="Goraichik I."/>
            <person name="Dimitrov K.M."/>
            <person name="Suarez D.L."/>
            <person name="Swayne D.E."/>
        </authorList>
    </citation>
    <scope>NUCLEOTIDE SEQUENCE [LARGE SCALE GENOMIC DNA]</scope>
    <source>
        <strain evidence="15 16">CGMCC 1.10972</strain>
    </source>
</reference>
<evidence type="ECO:0000256" key="2">
    <source>
        <dbReference type="ARBA" id="ARBA00022485"/>
    </source>
</evidence>